<dbReference type="InterPro" id="IPR002888">
    <property type="entry name" value="2Fe-2S-bd"/>
</dbReference>
<keyword evidence="2" id="KW-0479">Metal-binding</keyword>
<keyword evidence="3" id="KW-0560">Oxidoreductase</keyword>
<evidence type="ECO:0000256" key="3">
    <source>
        <dbReference type="ARBA" id="ARBA00023002"/>
    </source>
</evidence>
<reference evidence="7 8" key="1">
    <citation type="submission" date="2017-07" db="EMBL/GenBank/DDBJ databases">
        <title>Recovery of genomes from metagenomes via a dereplication, aggregation, and scoring strategy.</title>
        <authorList>
            <person name="Sieber C.M."/>
            <person name="Probst A.J."/>
            <person name="Sharrar A."/>
            <person name="Thomas B.C."/>
            <person name="Hess M."/>
            <person name="Tringe S.G."/>
            <person name="Banfield J.F."/>
        </authorList>
    </citation>
    <scope>NUCLEOTIDE SEQUENCE [LARGE SCALE GENOMIC DNA]</scope>
    <source>
        <strain evidence="7">JGI_Cruoil_03_44_89</strain>
    </source>
</reference>
<dbReference type="InterPro" id="IPR036884">
    <property type="entry name" value="2Fe-2S-bd_dom_sf"/>
</dbReference>
<dbReference type="CDD" id="cd00207">
    <property type="entry name" value="fer2"/>
    <property type="match status" value="1"/>
</dbReference>
<proteinExistence type="predicted"/>
<evidence type="ECO:0000313" key="7">
    <source>
        <dbReference type="EMBL" id="OYD13754.1"/>
    </source>
</evidence>
<feature type="domain" description="2Fe-2S ferredoxin-type" evidence="6">
    <location>
        <begin position="1"/>
        <end position="77"/>
    </location>
</feature>
<dbReference type="PROSITE" id="PS00197">
    <property type="entry name" value="2FE2S_FER_1"/>
    <property type="match status" value="1"/>
</dbReference>
<dbReference type="GO" id="GO:0051537">
    <property type="term" value="F:2 iron, 2 sulfur cluster binding"/>
    <property type="evidence" value="ECO:0007669"/>
    <property type="project" value="UniProtKB-KW"/>
</dbReference>
<gene>
    <name evidence="7" type="ORF">CH333_10105</name>
</gene>
<dbReference type="Gene3D" id="1.10.150.120">
    <property type="entry name" value="[2Fe-2S]-binding domain"/>
    <property type="match status" value="1"/>
</dbReference>
<evidence type="ECO:0000313" key="8">
    <source>
        <dbReference type="Proteomes" id="UP000215215"/>
    </source>
</evidence>
<dbReference type="AlphaFoldDB" id="A0A235BNF4"/>
<dbReference type="InterPro" id="IPR001041">
    <property type="entry name" value="2Fe-2S_ferredoxin-type"/>
</dbReference>
<keyword evidence="4" id="KW-0408">Iron</keyword>
<comment type="caution">
    <text evidence="7">The sequence shown here is derived from an EMBL/GenBank/DDBJ whole genome shotgun (WGS) entry which is preliminary data.</text>
</comment>
<dbReference type="PROSITE" id="PS51085">
    <property type="entry name" value="2FE2S_FER_2"/>
    <property type="match status" value="1"/>
</dbReference>
<dbReference type="GO" id="GO:0016491">
    <property type="term" value="F:oxidoreductase activity"/>
    <property type="evidence" value="ECO:0007669"/>
    <property type="project" value="UniProtKB-KW"/>
</dbReference>
<dbReference type="FunFam" id="3.10.20.30:FF:000020">
    <property type="entry name" value="Xanthine dehydrogenase iron-sulfur subunit"/>
    <property type="match status" value="1"/>
</dbReference>
<dbReference type="PANTHER" id="PTHR44379:SF5">
    <property type="entry name" value="OXIDOREDUCTASE WITH IRON-SULFUR SUBUNIT"/>
    <property type="match status" value="1"/>
</dbReference>
<dbReference type="GO" id="GO:0046872">
    <property type="term" value="F:metal ion binding"/>
    <property type="evidence" value="ECO:0007669"/>
    <property type="project" value="UniProtKB-KW"/>
</dbReference>
<keyword evidence="1" id="KW-0001">2Fe-2S</keyword>
<dbReference type="Gene3D" id="3.10.20.30">
    <property type="match status" value="1"/>
</dbReference>
<dbReference type="SUPFAM" id="SSF47741">
    <property type="entry name" value="CO dehydrogenase ISP C-domain like"/>
    <property type="match status" value="1"/>
</dbReference>
<dbReference type="InterPro" id="IPR051452">
    <property type="entry name" value="Diverse_Oxidoreductases"/>
</dbReference>
<dbReference type="Proteomes" id="UP000215215">
    <property type="component" value="Unassembled WGS sequence"/>
</dbReference>
<name>A0A235BNF4_UNCW3</name>
<dbReference type="InterPro" id="IPR012675">
    <property type="entry name" value="Beta-grasp_dom_sf"/>
</dbReference>
<evidence type="ECO:0000256" key="2">
    <source>
        <dbReference type="ARBA" id="ARBA00022723"/>
    </source>
</evidence>
<protein>
    <submittedName>
        <fullName evidence="7">(2Fe-2S)-binding protein</fullName>
    </submittedName>
</protein>
<accession>A0A235BNF4</accession>
<evidence type="ECO:0000256" key="5">
    <source>
        <dbReference type="ARBA" id="ARBA00023014"/>
    </source>
</evidence>
<dbReference type="Pfam" id="PF01799">
    <property type="entry name" value="Fer2_2"/>
    <property type="match status" value="1"/>
</dbReference>
<dbReference type="FunFam" id="1.10.150.120:FF:000003">
    <property type="entry name" value="Carbon monoxide dehydrogenase, small subunit"/>
    <property type="match status" value="1"/>
</dbReference>
<dbReference type="InterPro" id="IPR036010">
    <property type="entry name" value="2Fe-2S_ferredoxin-like_sf"/>
</dbReference>
<dbReference type="InterPro" id="IPR006058">
    <property type="entry name" value="2Fe2S_fd_BS"/>
</dbReference>
<dbReference type="PANTHER" id="PTHR44379">
    <property type="entry name" value="OXIDOREDUCTASE WITH IRON-SULFUR SUBUNIT"/>
    <property type="match status" value="1"/>
</dbReference>
<dbReference type="SUPFAM" id="SSF54292">
    <property type="entry name" value="2Fe-2S ferredoxin-like"/>
    <property type="match status" value="1"/>
</dbReference>
<sequence length="156" mass="16747">MKIKFTVNSEEREIVTEPTRTLLSILREELGLTGTKEGCGKGECGACTVIMDGKPVPSCLVLACQLDGCEITTIEGLSENGNLDPLQKAFIEEGAVQCGFCIPGMIMSAKALLMRNPSPTEDEIKEAISGNLCRCTGYTKIVKAIEKAAKMIIHHG</sequence>
<evidence type="ECO:0000256" key="4">
    <source>
        <dbReference type="ARBA" id="ARBA00023004"/>
    </source>
</evidence>
<dbReference type="Pfam" id="PF00111">
    <property type="entry name" value="Fer2"/>
    <property type="match status" value="1"/>
</dbReference>
<organism evidence="7 8">
    <name type="scientific">candidate division WOR-3 bacterium JGI_Cruoil_03_44_89</name>
    <dbReference type="NCBI Taxonomy" id="1973748"/>
    <lineage>
        <taxon>Bacteria</taxon>
        <taxon>Bacteria division WOR-3</taxon>
    </lineage>
</organism>
<dbReference type="EMBL" id="NOZQ01000217">
    <property type="protein sequence ID" value="OYD13754.1"/>
    <property type="molecule type" value="Genomic_DNA"/>
</dbReference>
<keyword evidence="5" id="KW-0411">Iron-sulfur</keyword>
<evidence type="ECO:0000259" key="6">
    <source>
        <dbReference type="PROSITE" id="PS51085"/>
    </source>
</evidence>
<evidence type="ECO:0000256" key="1">
    <source>
        <dbReference type="ARBA" id="ARBA00022714"/>
    </source>
</evidence>